<reference evidence="1 2" key="1">
    <citation type="submission" date="2024-01" db="EMBL/GenBank/DDBJ databases">
        <title>Genome assemblies of Stephania.</title>
        <authorList>
            <person name="Yang L."/>
        </authorList>
    </citation>
    <scope>NUCLEOTIDE SEQUENCE [LARGE SCALE GENOMIC DNA]</scope>
    <source>
        <strain evidence="1">QJT</strain>
        <tissue evidence="1">Leaf</tissue>
    </source>
</reference>
<name>A0AAP0JN65_9MAGN</name>
<evidence type="ECO:0000313" key="2">
    <source>
        <dbReference type="Proteomes" id="UP001417504"/>
    </source>
</evidence>
<organism evidence="1 2">
    <name type="scientific">Stephania japonica</name>
    <dbReference type="NCBI Taxonomy" id="461633"/>
    <lineage>
        <taxon>Eukaryota</taxon>
        <taxon>Viridiplantae</taxon>
        <taxon>Streptophyta</taxon>
        <taxon>Embryophyta</taxon>
        <taxon>Tracheophyta</taxon>
        <taxon>Spermatophyta</taxon>
        <taxon>Magnoliopsida</taxon>
        <taxon>Ranunculales</taxon>
        <taxon>Menispermaceae</taxon>
        <taxon>Menispermoideae</taxon>
        <taxon>Cissampelideae</taxon>
        <taxon>Stephania</taxon>
    </lineage>
</organism>
<sequence>MVTSNLKQALEEGWSDDEINSKLQPEWGRVRGLGFRVTSSNVRATTQSTILFSKLQADFRRLEEKHEQLVELIRSQQMPPSSLQIFNLKLSDFGLAKLVPTGDQSCIDEGDGNLWLLCT</sequence>
<evidence type="ECO:0000313" key="1">
    <source>
        <dbReference type="EMBL" id="KAK9137151.1"/>
    </source>
</evidence>
<comment type="caution">
    <text evidence="1">The sequence shown here is derived from an EMBL/GenBank/DDBJ whole genome shotgun (WGS) entry which is preliminary data.</text>
</comment>
<protein>
    <submittedName>
        <fullName evidence="1">Uncharacterized protein</fullName>
    </submittedName>
</protein>
<accession>A0AAP0JN65</accession>
<dbReference type="EMBL" id="JBBNAE010000003">
    <property type="protein sequence ID" value="KAK9137151.1"/>
    <property type="molecule type" value="Genomic_DNA"/>
</dbReference>
<dbReference type="Proteomes" id="UP001417504">
    <property type="component" value="Unassembled WGS sequence"/>
</dbReference>
<dbReference type="AlphaFoldDB" id="A0AAP0JN65"/>
<gene>
    <name evidence="1" type="ORF">Sjap_007745</name>
</gene>
<keyword evidence="2" id="KW-1185">Reference proteome</keyword>
<proteinExistence type="predicted"/>